<evidence type="ECO:0000256" key="1">
    <source>
        <dbReference type="ARBA" id="ARBA00022478"/>
    </source>
</evidence>
<dbReference type="InterPro" id="IPR036603">
    <property type="entry name" value="RBP11-like"/>
</dbReference>
<dbReference type="GO" id="GO:0006351">
    <property type="term" value="P:DNA-templated transcription"/>
    <property type="evidence" value="ECO:0007669"/>
    <property type="project" value="InterPro"/>
</dbReference>
<gene>
    <name evidence="4" type="ORF">GIB67_031700</name>
</gene>
<dbReference type="Pfam" id="PF01193">
    <property type="entry name" value="RNA_pol_L"/>
    <property type="match status" value="1"/>
</dbReference>
<dbReference type="InterPro" id="IPR011263">
    <property type="entry name" value="DNA-dir_RNA_pol_RpoA/D/Rpb3"/>
</dbReference>
<dbReference type="Proteomes" id="UP000541444">
    <property type="component" value="Unassembled WGS sequence"/>
</dbReference>
<sequence>MDINSFISILEFHNSIPPHFELQRTRASRASDAPTHTGIITYSGAYTEMGADNSLCFDKFLKNFRVDVIRLKEDEMEFDMIGIDASIANAFRRIFIVELPTMVIEKVLIANNTSVVHDEVLSQRECIRGDDREKCVVLRRVKDHFIFRIESAKALPPEVQFTEAIKILEEKCERVITELT</sequence>
<dbReference type="SMART" id="SM00662">
    <property type="entry name" value="RPOLD"/>
    <property type="match status" value="1"/>
</dbReference>
<dbReference type="GO" id="GO:0005666">
    <property type="term" value="C:RNA polymerase III complex"/>
    <property type="evidence" value="ECO:0007669"/>
    <property type="project" value="TreeGrafter"/>
</dbReference>
<name>A0A7J7NJU2_9MAGN</name>
<keyword evidence="5" id="KW-1185">Reference proteome</keyword>
<feature type="domain" description="DNA-directed RNA polymerase RpoA/D/Rpb3-type" evidence="3">
    <location>
        <begin position="75"/>
        <end position="178"/>
    </location>
</feature>
<protein>
    <recommendedName>
        <fullName evidence="3">DNA-directed RNA polymerase RpoA/D/Rpb3-type domain-containing protein</fullName>
    </recommendedName>
</protein>
<organism evidence="4 5">
    <name type="scientific">Kingdonia uniflora</name>
    <dbReference type="NCBI Taxonomy" id="39325"/>
    <lineage>
        <taxon>Eukaryota</taxon>
        <taxon>Viridiplantae</taxon>
        <taxon>Streptophyta</taxon>
        <taxon>Embryophyta</taxon>
        <taxon>Tracheophyta</taxon>
        <taxon>Spermatophyta</taxon>
        <taxon>Magnoliopsida</taxon>
        <taxon>Ranunculales</taxon>
        <taxon>Circaeasteraceae</taxon>
        <taxon>Kingdonia</taxon>
    </lineage>
</organism>
<dbReference type="GO" id="GO:0003899">
    <property type="term" value="F:DNA-directed RNA polymerase activity"/>
    <property type="evidence" value="ECO:0007669"/>
    <property type="project" value="InterPro"/>
</dbReference>
<dbReference type="PANTHER" id="PTHR11800:SF13">
    <property type="entry name" value="DNA-DIRECTED RNA POLYMERASES I AND III SUBUNIT RPAC1"/>
    <property type="match status" value="1"/>
</dbReference>
<reference evidence="4 5" key="1">
    <citation type="journal article" date="2020" name="IScience">
        <title>Genome Sequencing of the Endangered Kingdonia uniflora (Circaeasteraceae, Ranunculales) Reveals Potential Mechanisms of Evolutionary Specialization.</title>
        <authorList>
            <person name="Sun Y."/>
            <person name="Deng T."/>
            <person name="Zhang A."/>
            <person name="Moore M.J."/>
            <person name="Landis J.B."/>
            <person name="Lin N."/>
            <person name="Zhang H."/>
            <person name="Zhang X."/>
            <person name="Huang J."/>
            <person name="Zhang X."/>
            <person name="Sun H."/>
            <person name="Wang H."/>
        </authorList>
    </citation>
    <scope>NUCLEOTIDE SEQUENCE [LARGE SCALE GENOMIC DNA]</scope>
    <source>
        <strain evidence="4">TB1705</strain>
        <tissue evidence="4">Leaf</tissue>
    </source>
</reference>
<dbReference type="OrthoDB" id="270173at2759"/>
<keyword evidence="1" id="KW-0240">DNA-directed RNA polymerase</keyword>
<dbReference type="PANTHER" id="PTHR11800">
    <property type="entry name" value="DNA-DIRECTED RNA POLYMERASE"/>
    <property type="match status" value="1"/>
</dbReference>
<dbReference type="SUPFAM" id="SSF55257">
    <property type="entry name" value="RBP11-like subunits of RNA polymerase"/>
    <property type="match status" value="1"/>
</dbReference>
<evidence type="ECO:0000256" key="2">
    <source>
        <dbReference type="ARBA" id="ARBA00023163"/>
    </source>
</evidence>
<keyword evidence="2" id="KW-0804">Transcription</keyword>
<evidence type="ECO:0000259" key="3">
    <source>
        <dbReference type="SMART" id="SM00662"/>
    </source>
</evidence>
<proteinExistence type="predicted"/>
<evidence type="ECO:0000313" key="4">
    <source>
        <dbReference type="EMBL" id="KAF6167499.1"/>
    </source>
</evidence>
<dbReference type="EMBL" id="JACGCM010000724">
    <property type="protein sequence ID" value="KAF6167499.1"/>
    <property type="molecule type" value="Genomic_DNA"/>
</dbReference>
<dbReference type="AlphaFoldDB" id="A0A7J7NJU2"/>
<evidence type="ECO:0000313" key="5">
    <source>
        <dbReference type="Proteomes" id="UP000541444"/>
    </source>
</evidence>
<dbReference type="Gene3D" id="3.30.1360.10">
    <property type="entry name" value="RNA polymerase, RBP11-like subunit"/>
    <property type="match status" value="2"/>
</dbReference>
<dbReference type="GO" id="GO:0046983">
    <property type="term" value="F:protein dimerization activity"/>
    <property type="evidence" value="ECO:0007669"/>
    <property type="project" value="InterPro"/>
</dbReference>
<comment type="caution">
    <text evidence="4">The sequence shown here is derived from an EMBL/GenBank/DDBJ whole genome shotgun (WGS) entry which is preliminary data.</text>
</comment>
<accession>A0A7J7NJU2</accession>
<dbReference type="GO" id="GO:0005736">
    <property type="term" value="C:RNA polymerase I complex"/>
    <property type="evidence" value="ECO:0007669"/>
    <property type="project" value="TreeGrafter"/>
</dbReference>
<dbReference type="InterPro" id="IPR050518">
    <property type="entry name" value="Rpo3/RPB3_RNA_Pol_subunit"/>
</dbReference>